<reference evidence="1" key="1">
    <citation type="submission" date="2021-01" db="EMBL/GenBank/DDBJ databases">
        <authorList>
            <person name="Corre E."/>
            <person name="Pelletier E."/>
            <person name="Niang G."/>
            <person name="Scheremetjew M."/>
            <person name="Finn R."/>
            <person name="Kale V."/>
            <person name="Holt S."/>
            <person name="Cochrane G."/>
            <person name="Meng A."/>
            <person name="Brown T."/>
            <person name="Cohen L."/>
        </authorList>
    </citation>
    <scope>NUCLEOTIDE SEQUENCE</scope>
    <source>
        <strain evidence="1">UTEXLB2642</strain>
    </source>
</reference>
<sequence>MDVSNKKYINIKNNNNLQFFRKLQLISHSVAINSAERRRRKTLDISIDSINGQMSLGLSNNSYGGNKNYKRVKFQDEVEINIIPNRSDYENLYDNLWNNKYDYNKYFNEYKADIDYIVSKFKNISTLQAIILLNQPQFHYIIEDINRC</sequence>
<dbReference type="EMBL" id="HBFD01000068">
    <property type="protein sequence ID" value="CAD8712727.1"/>
    <property type="molecule type" value="Transcribed_RNA"/>
</dbReference>
<gene>
    <name evidence="1" type="ORF">CNEB1095_LOCUS45</name>
</gene>
<dbReference type="AlphaFoldDB" id="A0A7S0SSX1"/>
<organism evidence="1">
    <name type="scientific">Chromulina nebulosa</name>
    <dbReference type="NCBI Taxonomy" id="96789"/>
    <lineage>
        <taxon>Eukaryota</taxon>
        <taxon>Sar</taxon>
        <taxon>Stramenopiles</taxon>
        <taxon>Ochrophyta</taxon>
        <taxon>Chrysophyceae</taxon>
        <taxon>Chromulinales</taxon>
        <taxon>Chromulinaceae</taxon>
        <taxon>Chromulina</taxon>
    </lineage>
</organism>
<protein>
    <submittedName>
        <fullName evidence="1">Uncharacterized protein</fullName>
    </submittedName>
</protein>
<proteinExistence type="predicted"/>
<accession>A0A7S0SSX1</accession>
<evidence type="ECO:0000313" key="1">
    <source>
        <dbReference type="EMBL" id="CAD8712727.1"/>
    </source>
</evidence>
<name>A0A7S0SSX1_9STRA</name>